<dbReference type="Proteomes" id="UP000707731">
    <property type="component" value="Unassembled WGS sequence"/>
</dbReference>
<comment type="caution">
    <text evidence="1">The sequence shown here is derived from an EMBL/GenBank/DDBJ whole genome shotgun (WGS) entry which is preliminary data.</text>
</comment>
<organism evidence="1 2">
    <name type="scientific">Nocardia higoensis</name>
    <dbReference type="NCBI Taxonomy" id="228599"/>
    <lineage>
        <taxon>Bacteria</taxon>
        <taxon>Bacillati</taxon>
        <taxon>Actinomycetota</taxon>
        <taxon>Actinomycetes</taxon>
        <taxon>Mycobacteriales</taxon>
        <taxon>Nocardiaceae</taxon>
        <taxon>Nocardia</taxon>
    </lineage>
</organism>
<accession>A0ABS0DIT8</accession>
<keyword evidence="2" id="KW-1185">Reference proteome</keyword>
<gene>
    <name evidence="1" type="ORF">IU449_28145</name>
</gene>
<sequence>MSPLDNQIRPIDHARAARVVLGLLDGKPDMLNRSLSDANAENAVHLLIGALAGGLGELLVQTVGAENARATMHRAIVEAQANGDRAE</sequence>
<name>A0ABS0DIT8_9NOCA</name>
<reference evidence="1 2" key="1">
    <citation type="submission" date="2020-10" db="EMBL/GenBank/DDBJ databases">
        <title>Identification of Nocardia species via Next-generation sequencing and recognition of intraspecies genetic diversity.</title>
        <authorList>
            <person name="Li P."/>
            <person name="Li P."/>
            <person name="Lu B."/>
        </authorList>
    </citation>
    <scope>NUCLEOTIDE SEQUENCE [LARGE SCALE GENOMIC DNA]</scope>
    <source>
        <strain evidence="1 2">BJ06-0143</strain>
    </source>
</reference>
<evidence type="ECO:0000313" key="1">
    <source>
        <dbReference type="EMBL" id="MBF6358375.1"/>
    </source>
</evidence>
<proteinExistence type="predicted"/>
<evidence type="ECO:0000313" key="2">
    <source>
        <dbReference type="Proteomes" id="UP000707731"/>
    </source>
</evidence>
<dbReference type="RefSeq" id="WP_195005209.1">
    <property type="nucleotide sequence ID" value="NZ_JADLQN010000014.1"/>
</dbReference>
<protein>
    <submittedName>
        <fullName evidence="1">Uncharacterized protein</fullName>
    </submittedName>
</protein>
<dbReference type="EMBL" id="JADLQN010000014">
    <property type="protein sequence ID" value="MBF6358375.1"/>
    <property type="molecule type" value="Genomic_DNA"/>
</dbReference>